<dbReference type="EMBL" id="QSFT01000016">
    <property type="protein sequence ID" value="RHA75410.1"/>
    <property type="molecule type" value="Genomic_DNA"/>
</dbReference>
<keyword evidence="1" id="KW-0812">Transmembrane</keyword>
<reference evidence="2 3" key="1">
    <citation type="submission" date="2018-08" db="EMBL/GenBank/DDBJ databases">
        <title>A genome reference for cultivated species of the human gut microbiota.</title>
        <authorList>
            <person name="Zou Y."/>
            <person name="Xue W."/>
            <person name="Luo G."/>
        </authorList>
    </citation>
    <scope>NUCLEOTIDE SEQUENCE [LARGE SCALE GENOMIC DNA]</scope>
    <source>
        <strain evidence="2 3">AM42-38</strain>
    </source>
</reference>
<dbReference type="Proteomes" id="UP000283855">
    <property type="component" value="Unassembled WGS sequence"/>
</dbReference>
<dbReference type="AlphaFoldDB" id="A0A413SZG6"/>
<evidence type="ECO:0000313" key="2">
    <source>
        <dbReference type="EMBL" id="RHA75410.1"/>
    </source>
</evidence>
<name>A0A413SZG6_9BACT</name>
<keyword evidence="1" id="KW-0472">Membrane</keyword>
<dbReference type="RefSeq" id="WP_118400506.1">
    <property type="nucleotide sequence ID" value="NZ_CABJGD010000016.1"/>
</dbReference>
<sequence length="420" mass="48239">MNLLKKIIISYFILLILFTGLIIGVHTIPQSAIKENVVTSTHTLQEEGLYKKFLNFKLFQMDNFTDSYMLNLAISADSKHPIEAGMMNYDYKSKNFMDLAYDTEKVALGKTENLDKGSYGRYWQGYQVTLRPLLTIFTYPQIRILNYIIFTVLIISIIWLLAHEISIGTACLFGLSLLLINFPIVPYSMQFSTCFYIAFISMILLIKCPTLTISRSNTLCTFFIIGGITSYLDFLTTPQLTLGLPLIVHMLTKRPKDTWKIVIAISIAWALGYGLLWASKWMMGYLLTGNNILADAMQSAELRTSNQYKGMEMTIPNIMNFIWVNIKAKGLLPLLYAGIIGILLCLGIYLKILKSKQIFKEYSWLLLIALIVPIWFLVLRNHSIQHGWFTWRAGLLSLFSLLLFIYYTTDRKKLFQTDKK</sequence>
<feature type="transmembrane region" description="Helical" evidence="1">
    <location>
        <begin position="331"/>
        <end position="350"/>
    </location>
</feature>
<feature type="transmembrane region" description="Helical" evidence="1">
    <location>
        <begin position="259"/>
        <end position="278"/>
    </location>
</feature>
<gene>
    <name evidence="2" type="ORF">DW921_08835</name>
</gene>
<feature type="transmembrane region" description="Helical" evidence="1">
    <location>
        <begin position="362"/>
        <end position="379"/>
    </location>
</feature>
<organism evidence="2 3">
    <name type="scientific">Phocaeicola coprophilus</name>
    <dbReference type="NCBI Taxonomy" id="387090"/>
    <lineage>
        <taxon>Bacteria</taxon>
        <taxon>Pseudomonadati</taxon>
        <taxon>Bacteroidota</taxon>
        <taxon>Bacteroidia</taxon>
        <taxon>Bacteroidales</taxon>
        <taxon>Bacteroidaceae</taxon>
        <taxon>Phocaeicola</taxon>
    </lineage>
</organism>
<feature type="transmembrane region" description="Helical" evidence="1">
    <location>
        <begin position="222"/>
        <end position="247"/>
    </location>
</feature>
<proteinExistence type="predicted"/>
<accession>A0A413SZG6</accession>
<comment type="caution">
    <text evidence="2">The sequence shown here is derived from an EMBL/GenBank/DDBJ whole genome shotgun (WGS) entry which is preliminary data.</text>
</comment>
<feature type="transmembrane region" description="Helical" evidence="1">
    <location>
        <begin position="194"/>
        <end position="216"/>
    </location>
</feature>
<evidence type="ECO:0000256" key="1">
    <source>
        <dbReference type="SAM" id="Phobius"/>
    </source>
</evidence>
<evidence type="ECO:0008006" key="4">
    <source>
        <dbReference type="Google" id="ProtNLM"/>
    </source>
</evidence>
<protein>
    <recommendedName>
        <fullName evidence="4">DUF2142 domain-containing protein</fullName>
    </recommendedName>
</protein>
<keyword evidence="1" id="KW-1133">Transmembrane helix</keyword>
<feature type="transmembrane region" description="Helical" evidence="1">
    <location>
        <begin position="391"/>
        <end position="409"/>
    </location>
</feature>
<feature type="transmembrane region" description="Helical" evidence="1">
    <location>
        <begin position="144"/>
        <end position="161"/>
    </location>
</feature>
<feature type="transmembrane region" description="Helical" evidence="1">
    <location>
        <begin position="6"/>
        <end position="25"/>
    </location>
</feature>
<evidence type="ECO:0000313" key="3">
    <source>
        <dbReference type="Proteomes" id="UP000283855"/>
    </source>
</evidence>
<feature type="transmembrane region" description="Helical" evidence="1">
    <location>
        <begin position="167"/>
        <end position="187"/>
    </location>
</feature>